<gene>
    <name evidence="3" type="ORF">BD289DRAFT_450449</name>
</gene>
<name>A0A2T3AIC6_9PEZI</name>
<feature type="chain" id="PRO_5015474547" evidence="2">
    <location>
        <begin position="32"/>
        <end position="247"/>
    </location>
</feature>
<dbReference type="OrthoDB" id="3438213at2759"/>
<reference evidence="3 4" key="1">
    <citation type="journal article" date="2018" name="Mycol. Prog.">
        <title>Coniella lustricola, a new species from submerged detritus.</title>
        <authorList>
            <person name="Raudabaugh D.B."/>
            <person name="Iturriaga T."/>
            <person name="Carver A."/>
            <person name="Mondo S."/>
            <person name="Pangilinan J."/>
            <person name="Lipzen A."/>
            <person name="He G."/>
            <person name="Amirebrahimi M."/>
            <person name="Grigoriev I.V."/>
            <person name="Miller A.N."/>
        </authorList>
    </citation>
    <scope>NUCLEOTIDE SEQUENCE [LARGE SCALE GENOMIC DNA]</scope>
    <source>
        <strain evidence="3 4">B22-T-1</strain>
    </source>
</reference>
<feature type="transmembrane region" description="Helical" evidence="1">
    <location>
        <begin position="228"/>
        <end position="246"/>
    </location>
</feature>
<evidence type="ECO:0000256" key="2">
    <source>
        <dbReference type="SAM" id="SignalP"/>
    </source>
</evidence>
<protein>
    <submittedName>
        <fullName evidence="3">Uncharacterized protein</fullName>
    </submittedName>
</protein>
<organism evidence="3 4">
    <name type="scientific">Coniella lustricola</name>
    <dbReference type="NCBI Taxonomy" id="2025994"/>
    <lineage>
        <taxon>Eukaryota</taxon>
        <taxon>Fungi</taxon>
        <taxon>Dikarya</taxon>
        <taxon>Ascomycota</taxon>
        <taxon>Pezizomycotina</taxon>
        <taxon>Sordariomycetes</taxon>
        <taxon>Sordariomycetidae</taxon>
        <taxon>Diaporthales</taxon>
        <taxon>Schizoparmaceae</taxon>
        <taxon>Coniella</taxon>
    </lineage>
</organism>
<evidence type="ECO:0000256" key="1">
    <source>
        <dbReference type="SAM" id="Phobius"/>
    </source>
</evidence>
<keyword evidence="4" id="KW-1185">Reference proteome</keyword>
<keyword evidence="1" id="KW-0472">Membrane</keyword>
<keyword evidence="1" id="KW-1133">Transmembrane helix</keyword>
<dbReference type="InParanoid" id="A0A2T3AIC6"/>
<proteinExistence type="predicted"/>
<evidence type="ECO:0000313" key="4">
    <source>
        <dbReference type="Proteomes" id="UP000241462"/>
    </source>
</evidence>
<feature type="signal peptide" evidence="2">
    <location>
        <begin position="1"/>
        <end position="31"/>
    </location>
</feature>
<keyword evidence="1" id="KW-0812">Transmembrane</keyword>
<dbReference type="AlphaFoldDB" id="A0A2T3AIC6"/>
<keyword evidence="2" id="KW-0732">Signal</keyword>
<dbReference type="Proteomes" id="UP000241462">
    <property type="component" value="Unassembled WGS sequence"/>
</dbReference>
<dbReference type="EMBL" id="KZ678385">
    <property type="protein sequence ID" value="PSR99197.1"/>
    <property type="molecule type" value="Genomic_DNA"/>
</dbReference>
<evidence type="ECO:0000313" key="3">
    <source>
        <dbReference type="EMBL" id="PSR99197.1"/>
    </source>
</evidence>
<sequence>MTTFISHASLFKTLLLLSISALVFAPTFVSASPVNHYYPRNGFANDNITQGNLSNRINNHPVHFNQSTNNLNSKLPFKLISYQNAGPTHYTTAYNDNNNNTNPHVVNTSATTIGTITSADVASPGAVFDTAQICQSYSLTANLSAIGSNATIRSTFLDVSPVGRLSASALLNNAMHKLPTLASDAQLNQACGNLSTLADTEVGRNFSNGVVGEFLFEGNHVAITSGPIVAVVSVLCLVLIVGPATVI</sequence>
<accession>A0A2T3AIC6</accession>